<dbReference type="EC" id="3.1.4.-" evidence="2"/>
<evidence type="ECO:0000313" key="2">
    <source>
        <dbReference type="EMBL" id="ACO04886.1"/>
    </source>
</evidence>
<dbReference type="GO" id="GO:0008270">
    <property type="term" value="F:zinc ion binding"/>
    <property type="evidence" value="ECO:0007669"/>
    <property type="project" value="InterPro"/>
</dbReference>
<dbReference type="STRING" id="123214.PERMA_1364"/>
<dbReference type="PANTHER" id="PTHR15032">
    <property type="entry name" value="N-ACYL-PHOSPHATIDYLETHANOLAMINE-HYDROLYZING PHOSPHOLIPASE D"/>
    <property type="match status" value="1"/>
</dbReference>
<name>C0QR37_PERMH</name>
<dbReference type="RefSeq" id="WP_015898990.1">
    <property type="nucleotide sequence ID" value="NC_012440.1"/>
</dbReference>
<organism evidence="2 3">
    <name type="scientific">Persephonella marina (strain DSM 14350 / EX-H1)</name>
    <dbReference type="NCBI Taxonomy" id="123214"/>
    <lineage>
        <taxon>Bacteria</taxon>
        <taxon>Pseudomonadati</taxon>
        <taxon>Aquificota</taxon>
        <taxon>Aquificia</taxon>
        <taxon>Aquificales</taxon>
        <taxon>Hydrogenothermaceae</taxon>
        <taxon>Persephonella</taxon>
    </lineage>
</organism>
<reference evidence="2 3" key="1">
    <citation type="journal article" date="2009" name="J. Bacteriol.">
        <title>Complete and draft genome sequences of six members of the Aquificales.</title>
        <authorList>
            <person name="Reysenbach A.L."/>
            <person name="Hamamura N."/>
            <person name="Podar M."/>
            <person name="Griffiths E."/>
            <person name="Ferreira S."/>
            <person name="Hochstein R."/>
            <person name="Heidelberg J."/>
            <person name="Johnson J."/>
            <person name="Mead D."/>
            <person name="Pohorille A."/>
            <person name="Sarmiento M."/>
            <person name="Schweighofer K."/>
            <person name="Seshadri R."/>
            <person name="Voytek M.A."/>
        </authorList>
    </citation>
    <scope>NUCLEOTIDE SEQUENCE [LARGE SCALE GENOMIC DNA]</scope>
    <source>
        <strain evidence="3">DSM 14350 / EX-H1</strain>
    </source>
</reference>
<dbReference type="OrthoDB" id="9805728at2"/>
<dbReference type="KEGG" id="pmx:PERMA_1364"/>
<dbReference type="GO" id="GO:0005737">
    <property type="term" value="C:cytoplasm"/>
    <property type="evidence" value="ECO:0007669"/>
    <property type="project" value="TreeGrafter"/>
</dbReference>
<dbReference type="HOGENOM" id="CLU_020884_1_2_0"/>
<dbReference type="PaxDb" id="123214-PERMA_1364"/>
<dbReference type="PIRSF" id="PIRSF038896">
    <property type="entry name" value="NAPE-PLD"/>
    <property type="match status" value="1"/>
</dbReference>
<dbReference type="GO" id="GO:0070290">
    <property type="term" value="F:N-acylphosphatidylethanolamine-specific phospholipase D activity"/>
    <property type="evidence" value="ECO:0007669"/>
    <property type="project" value="InterPro"/>
</dbReference>
<dbReference type="Gene3D" id="3.60.15.10">
    <property type="entry name" value="Ribonuclease Z/Hydroxyacylglutathione hydrolase-like"/>
    <property type="match status" value="1"/>
</dbReference>
<dbReference type="SUPFAM" id="SSF56281">
    <property type="entry name" value="Metallo-hydrolase/oxidoreductase"/>
    <property type="match status" value="1"/>
</dbReference>
<dbReference type="InterPro" id="IPR036866">
    <property type="entry name" value="RibonucZ/Hydroxyglut_hydro"/>
</dbReference>
<dbReference type="PANTHER" id="PTHR15032:SF4">
    <property type="entry name" value="N-ACYL-PHOSPHATIDYLETHANOLAMINE-HYDROLYZING PHOSPHOLIPASE D"/>
    <property type="match status" value="1"/>
</dbReference>
<dbReference type="AlphaFoldDB" id="C0QR37"/>
<dbReference type="EMBL" id="CP001230">
    <property type="protein sequence ID" value="ACO04886.1"/>
    <property type="molecule type" value="Genomic_DNA"/>
</dbReference>
<evidence type="ECO:0000259" key="1">
    <source>
        <dbReference type="SMART" id="SM00849"/>
    </source>
</evidence>
<keyword evidence="2" id="KW-0378">Hydrolase</keyword>
<dbReference type="InterPro" id="IPR001279">
    <property type="entry name" value="Metallo-B-lactamas"/>
</dbReference>
<evidence type="ECO:0000313" key="3">
    <source>
        <dbReference type="Proteomes" id="UP000001366"/>
    </source>
</evidence>
<protein>
    <submittedName>
        <fullName evidence="2">N-acyl-phosphatidylethanolamine-hydrolyzing phospholipase d, (Nape-hydrolyzing phospholipased) (Nape-pld)</fullName>
        <ecNumber evidence="2">3.1.4.-</ecNumber>
    </submittedName>
</protein>
<sequence>MIWNNFGRKQKAKDYKLHRNFILDENSLLYREIRYAIAHGYDFIANLGHSTFLISYKGIRFLTDPFLSPHIFGIRRQKPALRPDLIPSVDFILISHAHYDHLDMRTLRRLKRDTTLIIPENTKPVLGRTYFKKIIELKRYEIFNNGSVTITALPVKHNKGRSLLFPNTDTVSYMIKIEDRTYYFAGDTAYFDGFKEYGRVFDIHTALLPIGGYEPTLLLHKIHMNPWEAIQAFIDLKAEFIVPIHYGTFHTIPKFVKVEAPLRHFTDEIKNRKLQHRAIIVEPNAIDLCITEKVN</sequence>
<keyword evidence="3" id="KW-1185">Reference proteome</keyword>
<accession>C0QR37</accession>
<dbReference type="Pfam" id="PF12706">
    <property type="entry name" value="Lactamase_B_2"/>
    <property type="match status" value="1"/>
</dbReference>
<gene>
    <name evidence="2" type="ordered locus">PERMA_1364</name>
</gene>
<feature type="domain" description="Metallo-beta-lactamase" evidence="1">
    <location>
        <begin position="48"/>
        <end position="245"/>
    </location>
</feature>
<dbReference type="SMART" id="SM00849">
    <property type="entry name" value="Lactamase_B"/>
    <property type="match status" value="1"/>
</dbReference>
<dbReference type="eggNOG" id="COG2220">
    <property type="taxonomic scope" value="Bacteria"/>
</dbReference>
<dbReference type="Proteomes" id="UP000001366">
    <property type="component" value="Chromosome"/>
</dbReference>
<proteinExistence type="predicted"/>
<dbReference type="InterPro" id="IPR024884">
    <property type="entry name" value="NAPE-PLD"/>
</dbReference>